<feature type="compositionally biased region" description="Basic residues" evidence="1">
    <location>
        <begin position="1"/>
        <end position="16"/>
    </location>
</feature>
<feature type="region of interest" description="Disordered" evidence="1">
    <location>
        <begin position="1"/>
        <end position="27"/>
    </location>
</feature>
<reference evidence="3" key="1">
    <citation type="submission" date="2016-05" db="EMBL/GenBank/DDBJ databases">
        <authorList>
            <person name="Lavstsen T."/>
            <person name="Jespersen J.S."/>
        </authorList>
    </citation>
    <scope>NUCLEOTIDE SEQUENCE</scope>
    <source>
        <tissue evidence="3">Brain</tissue>
    </source>
</reference>
<organism evidence="3">
    <name type="scientific">Nothobranchius korthausae</name>
    <dbReference type="NCBI Taxonomy" id="1143690"/>
    <lineage>
        <taxon>Eukaryota</taxon>
        <taxon>Metazoa</taxon>
        <taxon>Chordata</taxon>
        <taxon>Craniata</taxon>
        <taxon>Vertebrata</taxon>
        <taxon>Euteleostomi</taxon>
        <taxon>Actinopterygii</taxon>
        <taxon>Neopterygii</taxon>
        <taxon>Teleostei</taxon>
        <taxon>Neoteleostei</taxon>
        <taxon>Acanthomorphata</taxon>
        <taxon>Ovalentaria</taxon>
        <taxon>Atherinomorphae</taxon>
        <taxon>Cyprinodontiformes</taxon>
        <taxon>Nothobranchiidae</taxon>
        <taxon>Nothobranchius</taxon>
    </lineage>
</organism>
<evidence type="ECO:0000313" key="3">
    <source>
        <dbReference type="EMBL" id="SBQ79823.1"/>
    </source>
</evidence>
<keyword evidence="2" id="KW-1133">Transmembrane helix</keyword>
<gene>
    <name evidence="3" type="primary">PYCRL</name>
</gene>
<feature type="non-terminal residue" evidence="3">
    <location>
        <position position="107"/>
    </location>
</feature>
<proteinExistence type="predicted"/>
<keyword evidence="2" id="KW-0812">Transmembrane</keyword>
<accession>A0A1A8H8L5</accession>
<protein>
    <submittedName>
        <fullName evidence="3">Pyrroline-5-carboxylate reductase-like</fullName>
    </submittedName>
</protein>
<evidence type="ECO:0000256" key="2">
    <source>
        <dbReference type="SAM" id="Phobius"/>
    </source>
</evidence>
<feature type="non-terminal residue" evidence="3">
    <location>
        <position position="1"/>
    </location>
</feature>
<dbReference type="AlphaFoldDB" id="A0A1A8H8L5"/>
<dbReference type="EMBL" id="HAEC01011606">
    <property type="protein sequence ID" value="SBQ79823.1"/>
    <property type="molecule type" value="Transcribed_RNA"/>
</dbReference>
<name>A0A1A8H8L5_9TELE</name>
<sequence length="107" mass="12391">KQKHTGKKFKKRKSINKARESKKMQGKRRAEKIAFVYIVFLGQTTLCMLSLFNLIECLMHVYSRSDRIISVSVHINSFGIADKPRFESHRGNLAHVNVGIKTDFLIR</sequence>
<evidence type="ECO:0000256" key="1">
    <source>
        <dbReference type="SAM" id="MobiDB-lite"/>
    </source>
</evidence>
<keyword evidence="2" id="KW-0472">Membrane</keyword>
<feature type="transmembrane region" description="Helical" evidence="2">
    <location>
        <begin position="33"/>
        <end position="55"/>
    </location>
</feature>
<reference evidence="3" key="2">
    <citation type="submission" date="2016-06" db="EMBL/GenBank/DDBJ databases">
        <title>The genome of a short-lived fish provides insights into sex chromosome evolution and the genetic control of aging.</title>
        <authorList>
            <person name="Reichwald K."/>
            <person name="Felder M."/>
            <person name="Petzold A."/>
            <person name="Koch P."/>
            <person name="Groth M."/>
            <person name="Platzer M."/>
        </authorList>
    </citation>
    <scope>NUCLEOTIDE SEQUENCE</scope>
    <source>
        <tissue evidence="3">Brain</tissue>
    </source>
</reference>